<dbReference type="AlphaFoldDB" id="Q1AT45"/>
<dbReference type="EMBL" id="CP000386">
    <property type="protein sequence ID" value="ABG05433.1"/>
    <property type="molecule type" value="Genomic_DNA"/>
</dbReference>
<proteinExistence type="predicted"/>
<organism evidence="1 2">
    <name type="scientific">Rubrobacter xylanophilus (strain DSM 9941 / JCM 11954 / NBRC 16129 / PRD-1)</name>
    <dbReference type="NCBI Taxonomy" id="266117"/>
    <lineage>
        <taxon>Bacteria</taxon>
        <taxon>Bacillati</taxon>
        <taxon>Actinomycetota</taxon>
        <taxon>Rubrobacteria</taxon>
        <taxon>Rubrobacterales</taxon>
        <taxon>Rubrobacteraceae</taxon>
        <taxon>Rubrobacter</taxon>
    </lineage>
</organism>
<dbReference type="Proteomes" id="UP000006637">
    <property type="component" value="Chromosome"/>
</dbReference>
<name>Q1AT45_RUBXD</name>
<evidence type="ECO:0000313" key="2">
    <source>
        <dbReference type="Proteomes" id="UP000006637"/>
    </source>
</evidence>
<evidence type="ECO:0008006" key="3">
    <source>
        <dbReference type="Google" id="ProtNLM"/>
    </source>
</evidence>
<gene>
    <name evidence="1" type="ordered locus">Rxyl_2512</name>
</gene>
<protein>
    <recommendedName>
        <fullName evidence="3">Response regulatory domain-containing protein</fullName>
    </recommendedName>
</protein>
<dbReference type="KEGG" id="rxy:Rxyl_2512"/>
<dbReference type="HOGENOM" id="CLU_1642456_0_0_11"/>
<dbReference type="STRING" id="266117.Rxyl_2512"/>
<reference evidence="1 2" key="1">
    <citation type="submission" date="2006-06" db="EMBL/GenBank/DDBJ databases">
        <title>Complete sequence of Rubrobacter xylanophilus DSM 9941.</title>
        <authorList>
            <consortium name="US DOE Joint Genome Institute"/>
            <person name="Copeland A."/>
            <person name="Lucas S."/>
            <person name="Lapidus A."/>
            <person name="Barry K."/>
            <person name="Detter J.C."/>
            <person name="Glavina del Rio T."/>
            <person name="Hammon N."/>
            <person name="Israni S."/>
            <person name="Dalin E."/>
            <person name="Tice H."/>
            <person name="Pitluck S."/>
            <person name="Munk A.C."/>
            <person name="Brettin T."/>
            <person name="Bruce D."/>
            <person name="Han C."/>
            <person name="Tapia R."/>
            <person name="Gilna P."/>
            <person name="Schmutz J."/>
            <person name="Larimer F."/>
            <person name="Land M."/>
            <person name="Hauser L."/>
            <person name="Kyrpides N."/>
            <person name="Lykidis A."/>
            <person name="da Costa M.S."/>
            <person name="Rainey F.A."/>
            <person name="Empadinhas N."/>
            <person name="Jolivet E."/>
            <person name="Battista J.R."/>
            <person name="Richardson P."/>
        </authorList>
    </citation>
    <scope>NUCLEOTIDE SEQUENCE [LARGE SCALE GENOMIC DNA]</scope>
    <source>
        <strain evidence="2">DSM 9941 / NBRC 16129 / PRD-1</strain>
    </source>
</reference>
<keyword evidence="2" id="KW-1185">Reference proteome</keyword>
<sequence length="161" mass="17145">MANAGYATRQMRRNLRFPTMVPRDGKEPEGQMEPPQTRTTVGIIGGDPIVGQALELLLQAGGYEARFLPNLSVGGFAELLADIKLLLLAPALGNRCRQSLMEDLAHMPATSKIPVLSLISASGETPDSYEDAVLWPCPAEELKTRIDAALLATGSAQSATA</sequence>
<dbReference type="RefSeq" id="WP_011565444.1">
    <property type="nucleotide sequence ID" value="NC_008148.1"/>
</dbReference>
<accession>Q1AT45</accession>
<evidence type="ECO:0000313" key="1">
    <source>
        <dbReference type="EMBL" id="ABG05433.1"/>
    </source>
</evidence>